<protein>
    <submittedName>
        <fullName evidence="1">Uncharacterized protein</fullName>
    </submittedName>
</protein>
<dbReference type="AlphaFoldDB" id="A0A6L2ZLF3"/>
<evidence type="ECO:0000313" key="2">
    <source>
        <dbReference type="Proteomes" id="UP000504714"/>
    </source>
</evidence>
<organism evidence="1 2">
    <name type="scientific">Candidatus Regiella insecticola</name>
    <dbReference type="NCBI Taxonomy" id="138073"/>
    <lineage>
        <taxon>Bacteria</taxon>
        <taxon>Pseudomonadati</taxon>
        <taxon>Pseudomonadota</taxon>
        <taxon>Gammaproteobacteria</taxon>
        <taxon>Enterobacterales</taxon>
        <taxon>Enterobacteriaceae</taxon>
        <taxon>aphid secondary symbionts</taxon>
        <taxon>Candidatus Regiella</taxon>
    </lineage>
</organism>
<name>A0A6L2ZLF3_9ENTR</name>
<dbReference type="EMBL" id="BLXO01000001">
    <property type="protein sequence ID" value="GFN45422.1"/>
    <property type="molecule type" value="Genomic_DNA"/>
</dbReference>
<comment type="caution">
    <text evidence="1">The sequence shown here is derived from an EMBL/GenBank/DDBJ whole genome shotgun (WGS) entry which is preliminary data.</text>
</comment>
<evidence type="ECO:0000313" key="1">
    <source>
        <dbReference type="EMBL" id="GFN45422.1"/>
    </source>
</evidence>
<gene>
    <name evidence="1" type="ORF">RINTU1_05790</name>
</gene>
<dbReference type="Proteomes" id="UP000504714">
    <property type="component" value="Unassembled WGS sequence"/>
</dbReference>
<sequence>MICPPAYPLDETHNILIEVFSVCRLCHAINTNGFISVQPMKLSNQHKTSCLISLLPSVFFALSQELAVKGGDDGFQRLRVIIRQAGQIVASEVIGERPGVGNALDKIESGLVFAFFHRRYLIKGEVLEGKGEDARFQSGTWNSDIGLKAGLGLQGKFNGHGGSLCGCFVKCHGRTLHIQHQRDGFHRIGFRRRYLVKSQRC</sequence>
<accession>A0A6L2ZLF3</accession>
<proteinExistence type="predicted"/>
<reference evidence="1 2" key="1">
    <citation type="submission" date="2020-06" db="EMBL/GenBank/DDBJ databases">
        <title>The genome sequence of Candidatus Regiella insecticola strain Tut.</title>
        <authorList>
            <person name="Nikoh N."/>
            <person name="Tsuchida T."/>
            <person name="Koga R."/>
            <person name="Oshima K."/>
            <person name="Hattori M."/>
            <person name="Fukatsu T."/>
        </authorList>
    </citation>
    <scope>NUCLEOTIDE SEQUENCE [LARGE SCALE GENOMIC DNA]</scope>
    <source>
        <strain evidence="1 2">Tut</strain>
    </source>
</reference>